<evidence type="ECO:0000256" key="4">
    <source>
        <dbReference type="RuleBase" id="RU362057"/>
    </source>
</evidence>
<reference evidence="5 6" key="2">
    <citation type="submission" date="2024-10" db="EMBL/GenBank/DDBJ databases">
        <authorList>
            <person name="Ryan C."/>
        </authorList>
    </citation>
    <scope>NUCLEOTIDE SEQUENCE [LARGE SCALE GENOMIC DNA]</scope>
</reference>
<dbReference type="InterPro" id="IPR050481">
    <property type="entry name" value="UDP-glycosyltransf_plant"/>
</dbReference>
<organism evidence="5 6">
    <name type="scientific">Urochloa decumbens</name>
    <dbReference type="NCBI Taxonomy" id="240449"/>
    <lineage>
        <taxon>Eukaryota</taxon>
        <taxon>Viridiplantae</taxon>
        <taxon>Streptophyta</taxon>
        <taxon>Embryophyta</taxon>
        <taxon>Tracheophyta</taxon>
        <taxon>Spermatophyta</taxon>
        <taxon>Magnoliopsida</taxon>
        <taxon>Liliopsida</taxon>
        <taxon>Poales</taxon>
        <taxon>Poaceae</taxon>
        <taxon>PACMAD clade</taxon>
        <taxon>Panicoideae</taxon>
        <taxon>Panicodae</taxon>
        <taxon>Paniceae</taxon>
        <taxon>Melinidinae</taxon>
        <taxon>Urochloa</taxon>
    </lineage>
</organism>
<dbReference type="FunFam" id="3.40.50.2000:FF:000020">
    <property type="entry name" value="Glycosyltransferase"/>
    <property type="match status" value="1"/>
</dbReference>
<dbReference type="EMBL" id="OZ075118">
    <property type="protein sequence ID" value="CAL5090798.1"/>
    <property type="molecule type" value="Genomic_DNA"/>
</dbReference>
<protein>
    <recommendedName>
        <fullName evidence="4">Glycosyltransferase</fullName>
        <ecNumber evidence="4">2.4.1.-</ecNumber>
    </recommendedName>
</protein>
<sequence>MEKNAMAVPEQQQKQRQTVVMYPSFGVGHIIPMTELARVLLGRGLAVTMVLIERPFWSSDSGAATTRRVMAANPAITFHFLPPYPSPPDFAGSTKPPFFHTLLLRRYNGELGRFLRSDAFPPGRLHSVVTGMFSTYAVDVAAELGVPAYTFFASGAGFLAIVAQLPALLAGRKEGLKALGDAALDFAGVPPIPASHLVKELLEHPEEDDLCAAMVDVWRRIADADGVVVNTFESLERRAVSALRDLRCGVPGKPMPPVYCVGPVVGDTDRAAEAADERRHDECLEWLDAQPERSVVYLCFGSRGTLPAAQLREIAAGLERSGHRFLWVVRTPAGTEDAKKFLEQRPEPDLDALLPEGFLDRTEGRGLVVTSWAPQVAVLRHRSAGAFVTHCGWNSVLEAVTAGVPMLCWPLYSEQMLNKVLMVGEEMGVAWEMEGYAAGFVTAEEVERKVRLVMESEEGRELRARVAARKEEAEAALREGGSSRVAFERFLADAEKVRGRLGK</sequence>
<evidence type="ECO:0000256" key="1">
    <source>
        <dbReference type="ARBA" id="ARBA00009995"/>
    </source>
</evidence>
<evidence type="ECO:0000313" key="5">
    <source>
        <dbReference type="EMBL" id="CAL5090798.1"/>
    </source>
</evidence>
<evidence type="ECO:0000313" key="6">
    <source>
        <dbReference type="Proteomes" id="UP001497457"/>
    </source>
</evidence>
<comment type="similarity">
    <text evidence="1 3">Belongs to the UDP-glycosyltransferase family.</text>
</comment>
<name>A0ABC9GA91_9POAL</name>
<dbReference type="GO" id="GO:0035251">
    <property type="term" value="F:UDP-glucosyltransferase activity"/>
    <property type="evidence" value="ECO:0007669"/>
    <property type="project" value="UniProtKB-ARBA"/>
</dbReference>
<reference evidence="6" key="1">
    <citation type="submission" date="2024-06" db="EMBL/GenBank/DDBJ databases">
        <authorList>
            <person name="Ryan C."/>
        </authorList>
    </citation>
    <scope>NUCLEOTIDE SEQUENCE [LARGE SCALE GENOMIC DNA]</scope>
</reference>
<dbReference type="AlphaFoldDB" id="A0ABC9GA91"/>
<proteinExistence type="inferred from homology"/>
<dbReference type="PANTHER" id="PTHR48048">
    <property type="entry name" value="GLYCOSYLTRANSFERASE"/>
    <property type="match status" value="1"/>
</dbReference>
<dbReference type="PROSITE" id="PS00375">
    <property type="entry name" value="UDPGT"/>
    <property type="match status" value="1"/>
</dbReference>
<gene>
    <name evidence="5" type="ORF">URODEC1_LOCUS114019</name>
</gene>
<dbReference type="Gene3D" id="3.40.50.2000">
    <property type="entry name" value="Glycogen Phosphorylase B"/>
    <property type="match status" value="2"/>
</dbReference>
<keyword evidence="2 3" id="KW-0808">Transferase</keyword>
<dbReference type="InterPro" id="IPR002213">
    <property type="entry name" value="UDP_glucos_trans"/>
</dbReference>
<dbReference type="CDD" id="cd03784">
    <property type="entry name" value="GT1_Gtf-like"/>
    <property type="match status" value="1"/>
</dbReference>
<evidence type="ECO:0000256" key="3">
    <source>
        <dbReference type="RuleBase" id="RU003718"/>
    </source>
</evidence>
<evidence type="ECO:0000256" key="2">
    <source>
        <dbReference type="ARBA" id="ARBA00022679"/>
    </source>
</evidence>
<keyword evidence="3" id="KW-0328">Glycosyltransferase</keyword>
<accession>A0ABC9GA91</accession>
<keyword evidence="6" id="KW-1185">Reference proteome</keyword>
<dbReference type="EC" id="2.4.1.-" evidence="4"/>
<dbReference type="InterPro" id="IPR035595">
    <property type="entry name" value="UDP_glycos_trans_CS"/>
</dbReference>
<dbReference type="Pfam" id="PF00201">
    <property type="entry name" value="UDPGT"/>
    <property type="match status" value="1"/>
</dbReference>
<dbReference type="PANTHER" id="PTHR48048:SF39">
    <property type="entry name" value="GLYCOSYLTRANSFERASE"/>
    <property type="match status" value="1"/>
</dbReference>
<dbReference type="SUPFAM" id="SSF53756">
    <property type="entry name" value="UDP-Glycosyltransferase/glycogen phosphorylase"/>
    <property type="match status" value="1"/>
</dbReference>
<dbReference type="Proteomes" id="UP001497457">
    <property type="component" value="Chromosome 8b"/>
</dbReference>